<keyword evidence="14" id="KW-0411">Iron-sulfur</keyword>
<keyword evidence="10" id="KW-1278">Translocase</keyword>
<comment type="cofactor">
    <cofactor evidence="1">
        <name>FAD</name>
        <dbReference type="ChEBI" id="CHEBI:57692"/>
    </cofactor>
</comment>
<dbReference type="InterPro" id="IPR017927">
    <property type="entry name" value="FAD-bd_FR_type"/>
</dbReference>
<evidence type="ECO:0000313" key="20">
    <source>
        <dbReference type="Proteomes" id="UP000011666"/>
    </source>
</evidence>
<evidence type="ECO:0000256" key="17">
    <source>
        <dbReference type="SAM" id="SignalP"/>
    </source>
</evidence>
<keyword evidence="6 16" id="KW-0812">Transmembrane</keyword>
<keyword evidence="5" id="KW-0288">FMN</keyword>
<feature type="transmembrane region" description="Helical" evidence="16">
    <location>
        <begin position="118"/>
        <end position="137"/>
    </location>
</feature>
<dbReference type="GO" id="GO:0055085">
    <property type="term" value="P:transmembrane transport"/>
    <property type="evidence" value="ECO:0007669"/>
    <property type="project" value="InterPro"/>
</dbReference>
<dbReference type="AlphaFoldDB" id="M0QI79"/>
<evidence type="ECO:0000256" key="11">
    <source>
        <dbReference type="ARBA" id="ARBA00022989"/>
    </source>
</evidence>
<dbReference type="GO" id="GO:0016020">
    <property type="term" value="C:membrane"/>
    <property type="evidence" value="ECO:0007669"/>
    <property type="project" value="InterPro"/>
</dbReference>
<evidence type="ECO:0000256" key="13">
    <source>
        <dbReference type="ARBA" id="ARBA00023004"/>
    </source>
</evidence>
<dbReference type="STRING" id="1223545.GS4_14_00840"/>
<keyword evidence="9" id="KW-0274">FAD</keyword>
<evidence type="ECO:0000256" key="10">
    <source>
        <dbReference type="ARBA" id="ARBA00022967"/>
    </source>
</evidence>
<feature type="transmembrane region" description="Helical" evidence="16">
    <location>
        <begin position="196"/>
        <end position="214"/>
    </location>
</feature>
<feature type="chain" id="PRO_5004003904" description="FAD-binding FR-type domain-containing protein" evidence="17">
    <location>
        <begin position="32"/>
        <end position="520"/>
    </location>
</feature>
<comment type="caution">
    <text evidence="19">The sequence shown here is derived from an EMBL/GenBank/DDBJ whole genome shotgun (WGS) entry which is preliminary data.</text>
</comment>
<dbReference type="Proteomes" id="UP000011666">
    <property type="component" value="Unassembled WGS sequence"/>
</dbReference>
<evidence type="ECO:0000256" key="2">
    <source>
        <dbReference type="ARBA" id="ARBA00022448"/>
    </source>
</evidence>
<proteinExistence type="predicted"/>
<dbReference type="SUPFAM" id="SSF52343">
    <property type="entry name" value="Ferredoxin reductase-like, C-terminal NADP-linked domain"/>
    <property type="match status" value="1"/>
</dbReference>
<dbReference type="Pfam" id="PF03116">
    <property type="entry name" value="NQR2_RnfD_RnfE"/>
    <property type="match status" value="1"/>
</dbReference>
<keyword evidence="17" id="KW-0732">Signal</keyword>
<keyword evidence="12" id="KW-0560">Oxidoreductase</keyword>
<organism evidence="19 20">
    <name type="scientific">Gordonia soli NBRC 108243</name>
    <dbReference type="NCBI Taxonomy" id="1223545"/>
    <lineage>
        <taxon>Bacteria</taxon>
        <taxon>Bacillati</taxon>
        <taxon>Actinomycetota</taxon>
        <taxon>Actinomycetes</taxon>
        <taxon>Mycobacteriales</taxon>
        <taxon>Gordoniaceae</taxon>
        <taxon>Gordonia</taxon>
    </lineage>
</organism>
<dbReference type="Gene3D" id="3.40.50.80">
    <property type="entry name" value="Nucleotide-binding domain of ferredoxin-NADP reductase (FNR) module"/>
    <property type="match status" value="1"/>
</dbReference>
<evidence type="ECO:0000256" key="4">
    <source>
        <dbReference type="ARBA" id="ARBA00022630"/>
    </source>
</evidence>
<dbReference type="InterPro" id="IPR050415">
    <property type="entry name" value="MRET"/>
</dbReference>
<evidence type="ECO:0000256" key="3">
    <source>
        <dbReference type="ARBA" id="ARBA00022553"/>
    </source>
</evidence>
<dbReference type="SUPFAM" id="SSF63380">
    <property type="entry name" value="Riboflavin synthase domain-like"/>
    <property type="match status" value="1"/>
</dbReference>
<evidence type="ECO:0000256" key="5">
    <source>
        <dbReference type="ARBA" id="ARBA00022643"/>
    </source>
</evidence>
<dbReference type="Gene3D" id="2.40.30.10">
    <property type="entry name" value="Translation factors"/>
    <property type="match status" value="1"/>
</dbReference>
<name>M0QI79_9ACTN</name>
<dbReference type="InterPro" id="IPR004338">
    <property type="entry name" value="NqrB/RnfD"/>
</dbReference>
<feature type="signal peptide" evidence="17">
    <location>
        <begin position="1"/>
        <end position="31"/>
    </location>
</feature>
<evidence type="ECO:0000256" key="9">
    <source>
        <dbReference type="ARBA" id="ARBA00022827"/>
    </source>
</evidence>
<evidence type="ECO:0000313" key="19">
    <source>
        <dbReference type="EMBL" id="GAC68253.1"/>
    </source>
</evidence>
<evidence type="ECO:0000256" key="16">
    <source>
        <dbReference type="SAM" id="Phobius"/>
    </source>
</evidence>
<feature type="domain" description="FAD-binding FR-type" evidence="18">
    <location>
        <begin position="276"/>
        <end position="379"/>
    </location>
</feature>
<dbReference type="GO" id="GO:0016491">
    <property type="term" value="F:oxidoreductase activity"/>
    <property type="evidence" value="ECO:0007669"/>
    <property type="project" value="UniProtKB-KW"/>
</dbReference>
<dbReference type="PROSITE" id="PS51257">
    <property type="entry name" value="PROKAR_LIPOPROTEIN"/>
    <property type="match status" value="1"/>
</dbReference>
<keyword evidence="2" id="KW-0813">Transport</keyword>
<evidence type="ECO:0000256" key="6">
    <source>
        <dbReference type="ARBA" id="ARBA00022692"/>
    </source>
</evidence>
<feature type="transmembrane region" description="Helical" evidence="16">
    <location>
        <begin position="41"/>
        <end position="65"/>
    </location>
</feature>
<evidence type="ECO:0000256" key="7">
    <source>
        <dbReference type="ARBA" id="ARBA00022714"/>
    </source>
</evidence>
<dbReference type="eggNOG" id="COG1018">
    <property type="taxonomic scope" value="Bacteria"/>
</dbReference>
<dbReference type="OrthoDB" id="9801223at2"/>
<dbReference type="InterPro" id="IPR001433">
    <property type="entry name" value="OxRdtase_FAD/NAD-bd"/>
</dbReference>
<evidence type="ECO:0000256" key="14">
    <source>
        <dbReference type="ARBA" id="ARBA00023014"/>
    </source>
</evidence>
<dbReference type="PANTHER" id="PTHR47354:SF6">
    <property type="entry name" value="NADH OXIDOREDUCTASE HCR"/>
    <property type="match status" value="1"/>
</dbReference>
<dbReference type="EMBL" id="BANX01000014">
    <property type="protein sequence ID" value="GAC68253.1"/>
    <property type="molecule type" value="Genomic_DNA"/>
</dbReference>
<keyword evidence="7" id="KW-0001">2Fe-2S</keyword>
<evidence type="ECO:0000256" key="8">
    <source>
        <dbReference type="ARBA" id="ARBA00022723"/>
    </source>
</evidence>
<keyword evidence="20" id="KW-1185">Reference proteome</keyword>
<accession>M0QI79</accession>
<protein>
    <recommendedName>
        <fullName evidence="18">FAD-binding FR-type domain-containing protein</fullName>
    </recommendedName>
</protein>
<sequence length="520" mass="55203">MTRLTPPWLTAHRAVLLALIALVGCALVASAADGDFAYRPGQLVASLVIAIAVSGVVSYACAALVRVPPGSDSWLITALILFFILPGVIDAGSALTVAVGAGVAAASKYVLAWRRRLVINPAVAGSVVVYALAYAEVGQIGYPQWWVAAEPLLIPMLVIGVLLVSAIAEWPLVAIFLVASLATIGVVQLARGDQTLSVWLISSPMFFVAAVMLPEPLTSPTTRVHRLIYGILVGVLMYWQVAIPVTDSFTIEFVPELALLVGSLYAAGVRFVAGHGRRVPLTVDAVTPIAANTFAVVGRPDRPVRFRGGQWALLSAPRWSAPVWQSTRRVFSFSSADRDTAVEFGFTTARPASPFKSHLIDGRDQILRIDSVGGNFVLPRRGGDVVLIASGIGITPFRSMLRAAVDDGGGADAPVPDGGMLSRVTLVHVLRADDRAVYPEDLAAAEAAGAQVITLVSPTLADGLDDLDRLRSLITTVPGAHYYVSGPPGFVGVTARSLRRVDPSVWRAPWRLHTDSFRGY</sequence>
<gene>
    <name evidence="19" type="ORF">GS4_14_00840</name>
</gene>
<evidence type="ECO:0000256" key="15">
    <source>
        <dbReference type="ARBA" id="ARBA00023136"/>
    </source>
</evidence>
<dbReference type="GO" id="GO:0051537">
    <property type="term" value="F:2 iron, 2 sulfur cluster binding"/>
    <property type="evidence" value="ECO:0007669"/>
    <property type="project" value="UniProtKB-KW"/>
</dbReference>
<keyword evidence="13" id="KW-0408">Iron</keyword>
<evidence type="ECO:0000259" key="18">
    <source>
        <dbReference type="PROSITE" id="PS51384"/>
    </source>
</evidence>
<feature type="transmembrane region" description="Helical" evidence="16">
    <location>
        <begin position="226"/>
        <end position="245"/>
    </location>
</feature>
<keyword evidence="8" id="KW-0479">Metal-binding</keyword>
<dbReference type="CDD" id="cd00322">
    <property type="entry name" value="FNR_like"/>
    <property type="match status" value="1"/>
</dbReference>
<evidence type="ECO:0000256" key="12">
    <source>
        <dbReference type="ARBA" id="ARBA00023002"/>
    </source>
</evidence>
<dbReference type="PANTHER" id="PTHR47354">
    <property type="entry name" value="NADH OXIDOREDUCTASE HCR"/>
    <property type="match status" value="1"/>
</dbReference>
<keyword evidence="11 16" id="KW-1133">Transmembrane helix</keyword>
<dbReference type="GO" id="GO:0046872">
    <property type="term" value="F:metal ion binding"/>
    <property type="evidence" value="ECO:0007669"/>
    <property type="project" value="UniProtKB-KW"/>
</dbReference>
<keyword evidence="15 16" id="KW-0472">Membrane</keyword>
<keyword evidence="4" id="KW-0285">Flavoprotein</keyword>
<evidence type="ECO:0000256" key="1">
    <source>
        <dbReference type="ARBA" id="ARBA00001974"/>
    </source>
</evidence>
<dbReference type="PROSITE" id="PS51384">
    <property type="entry name" value="FAD_FR"/>
    <property type="match status" value="1"/>
</dbReference>
<feature type="transmembrane region" description="Helical" evidence="16">
    <location>
        <begin position="143"/>
        <end position="163"/>
    </location>
</feature>
<dbReference type="InterPro" id="IPR039261">
    <property type="entry name" value="FNR_nucleotide-bd"/>
</dbReference>
<dbReference type="RefSeq" id="WP_007620235.1">
    <property type="nucleotide sequence ID" value="NZ_BANX01000014.1"/>
</dbReference>
<dbReference type="InterPro" id="IPR017938">
    <property type="entry name" value="Riboflavin_synthase-like_b-brl"/>
</dbReference>
<reference evidence="19 20" key="1">
    <citation type="submission" date="2013-01" db="EMBL/GenBank/DDBJ databases">
        <title>Whole genome shotgun sequence of Gordonia soli NBRC 108243.</title>
        <authorList>
            <person name="Isaki-Nakamura S."/>
            <person name="Hosoyama A."/>
            <person name="Tsuchikane K."/>
            <person name="Ando Y."/>
            <person name="Baba S."/>
            <person name="Ohji S."/>
            <person name="Hamada M."/>
            <person name="Tamura T."/>
            <person name="Yamazoe A."/>
            <person name="Yamazaki S."/>
            <person name="Fujita N."/>
        </authorList>
    </citation>
    <scope>NUCLEOTIDE SEQUENCE [LARGE SCALE GENOMIC DNA]</scope>
    <source>
        <strain evidence="19 20">NBRC 108243</strain>
    </source>
</reference>
<feature type="transmembrane region" description="Helical" evidence="16">
    <location>
        <begin position="170"/>
        <end position="190"/>
    </location>
</feature>
<keyword evidence="3" id="KW-0597">Phosphoprotein</keyword>
<dbReference type="Pfam" id="PF00175">
    <property type="entry name" value="NAD_binding_1"/>
    <property type="match status" value="1"/>
</dbReference>